<name>A0A075GC99_9EURY</name>
<protein>
    <submittedName>
        <fullName evidence="7">Putative membrane protein</fullName>
    </submittedName>
</protein>
<dbReference type="PANTHER" id="PTHR21016:SF25">
    <property type="entry name" value="TM2 DOMAIN-CONTAINING PROTEIN DDB_G0277895-RELATED"/>
    <property type="match status" value="1"/>
</dbReference>
<evidence type="ECO:0000256" key="3">
    <source>
        <dbReference type="ARBA" id="ARBA00022989"/>
    </source>
</evidence>
<dbReference type="EMBL" id="KF900569">
    <property type="protein sequence ID" value="AIE99666.1"/>
    <property type="molecule type" value="Genomic_DNA"/>
</dbReference>
<evidence type="ECO:0000256" key="5">
    <source>
        <dbReference type="SAM" id="Phobius"/>
    </source>
</evidence>
<dbReference type="PANTHER" id="PTHR21016">
    <property type="entry name" value="BETA-AMYLOID BINDING PROTEIN-RELATED"/>
    <property type="match status" value="1"/>
</dbReference>
<evidence type="ECO:0000313" key="7">
    <source>
        <dbReference type="EMBL" id="AIE99666.1"/>
    </source>
</evidence>
<dbReference type="InterPro" id="IPR050932">
    <property type="entry name" value="TM2D1-3-like"/>
</dbReference>
<dbReference type="GO" id="GO:0016020">
    <property type="term" value="C:membrane"/>
    <property type="evidence" value="ECO:0007669"/>
    <property type="project" value="UniProtKB-SubCell"/>
</dbReference>
<accession>A0A075GC99</accession>
<dbReference type="AlphaFoldDB" id="A0A075GC99"/>
<dbReference type="InterPro" id="IPR007829">
    <property type="entry name" value="TM2"/>
</dbReference>
<evidence type="ECO:0000256" key="4">
    <source>
        <dbReference type="ARBA" id="ARBA00023136"/>
    </source>
</evidence>
<evidence type="ECO:0000259" key="6">
    <source>
        <dbReference type="Pfam" id="PF05154"/>
    </source>
</evidence>
<feature type="domain" description="TM2" evidence="6">
    <location>
        <begin position="4"/>
        <end position="49"/>
    </location>
</feature>
<evidence type="ECO:0000256" key="2">
    <source>
        <dbReference type="ARBA" id="ARBA00022692"/>
    </source>
</evidence>
<keyword evidence="4 5" id="KW-0472">Membrane</keyword>
<reference evidence="7" key="1">
    <citation type="journal article" date="2014" name="Genome Biol. Evol.">
        <title>Pangenome evidence for extensive interdomain horizontal transfer affecting lineage core and shell genes in uncultured planktonic thaumarchaeota and euryarchaeota.</title>
        <authorList>
            <person name="Deschamps P."/>
            <person name="Zivanovic Y."/>
            <person name="Moreira D."/>
            <person name="Rodriguez-Valera F."/>
            <person name="Lopez-Garcia P."/>
        </authorList>
    </citation>
    <scope>NUCLEOTIDE SEQUENCE</scope>
</reference>
<evidence type="ECO:0000256" key="1">
    <source>
        <dbReference type="ARBA" id="ARBA00004141"/>
    </source>
</evidence>
<organism evidence="7">
    <name type="scientific">uncultured marine group II/III euryarchaeote KM3_115_D04</name>
    <dbReference type="NCBI Taxonomy" id="1457855"/>
    <lineage>
        <taxon>Archaea</taxon>
        <taxon>Methanobacteriati</taxon>
        <taxon>Methanobacteriota</taxon>
        <taxon>environmental samples</taxon>
    </lineage>
</organism>
<keyword evidence="3 5" id="KW-1133">Transmembrane helix</keyword>
<sequence length="104" mass="11610">MASVFFAYILWLFFGWLGIHRFYTGNVITGLIWMFSLGLFGIGWFVDIFLVPGLVAAANQRNQQKIIIVQGQQSGLVSDVTQHVAGRAVKHVATNAITDLIKER</sequence>
<feature type="transmembrane region" description="Helical" evidence="5">
    <location>
        <begin position="31"/>
        <end position="57"/>
    </location>
</feature>
<dbReference type="Pfam" id="PF05154">
    <property type="entry name" value="TM2"/>
    <property type="match status" value="1"/>
</dbReference>
<proteinExistence type="predicted"/>
<comment type="subcellular location">
    <subcellularLocation>
        <location evidence="1">Membrane</location>
        <topology evidence="1">Multi-pass membrane protein</topology>
    </subcellularLocation>
</comment>
<keyword evidence="2 5" id="KW-0812">Transmembrane</keyword>